<dbReference type="Proteomes" id="UP000242180">
    <property type="component" value="Unassembled WGS sequence"/>
</dbReference>
<dbReference type="OrthoDB" id="7785529at2759"/>
<dbReference type="GO" id="GO:0005737">
    <property type="term" value="C:cytoplasm"/>
    <property type="evidence" value="ECO:0007669"/>
    <property type="project" value="TreeGrafter"/>
</dbReference>
<feature type="compositionally biased region" description="Pro residues" evidence="1">
    <location>
        <begin position="488"/>
        <end position="498"/>
    </location>
</feature>
<dbReference type="InterPro" id="IPR014752">
    <property type="entry name" value="Arrestin-like_C"/>
</dbReference>
<feature type="compositionally biased region" description="Basic residues" evidence="1">
    <location>
        <begin position="476"/>
        <end position="486"/>
    </location>
</feature>
<dbReference type="PANTHER" id="PTHR11188">
    <property type="entry name" value="ARRESTIN DOMAIN CONTAINING PROTEIN"/>
    <property type="match status" value="1"/>
</dbReference>
<evidence type="ECO:0000259" key="2">
    <source>
        <dbReference type="SMART" id="SM01017"/>
    </source>
</evidence>
<feature type="region of interest" description="Disordered" evidence="1">
    <location>
        <begin position="401"/>
        <end position="554"/>
    </location>
</feature>
<feature type="compositionally biased region" description="Polar residues" evidence="1">
    <location>
        <begin position="406"/>
        <end position="416"/>
    </location>
</feature>
<dbReference type="GO" id="GO:0015031">
    <property type="term" value="P:protein transport"/>
    <property type="evidence" value="ECO:0007669"/>
    <property type="project" value="TreeGrafter"/>
</dbReference>
<dbReference type="InterPro" id="IPR011022">
    <property type="entry name" value="Arrestin_C-like"/>
</dbReference>
<dbReference type="InParanoid" id="A0A1X2H939"/>
<organism evidence="3 4">
    <name type="scientific">Syncephalastrum racemosum</name>
    <name type="common">Filamentous fungus</name>
    <dbReference type="NCBI Taxonomy" id="13706"/>
    <lineage>
        <taxon>Eukaryota</taxon>
        <taxon>Fungi</taxon>
        <taxon>Fungi incertae sedis</taxon>
        <taxon>Mucoromycota</taxon>
        <taxon>Mucoromycotina</taxon>
        <taxon>Mucoromycetes</taxon>
        <taxon>Mucorales</taxon>
        <taxon>Syncephalastraceae</taxon>
        <taxon>Syncephalastrum</taxon>
    </lineage>
</organism>
<evidence type="ECO:0000313" key="4">
    <source>
        <dbReference type="Proteomes" id="UP000242180"/>
    </source>
</evidence>
<dbReference type="SMART" id="SM01017">
    <property type="entry name" value="Arrestin_C"/>
    <property type="match status" value="1"/>
</dbReference>
<keyword evidence="4" id="KW-1185">Reference proteome</keyword>
<gene>
    <name evidence="3" type="ORF">BCR43DRAFT_495115</name>
</gene>
<reference evidence="3 4" key="1">
    <citation type="submission" date="2016-07" db="EMBL/GenBank/DDBJ databases">
        <title>Pervasive Adenine N6-methylation of Active Genes in Fungi.</title>
        <authorList>
            <consortium name="DOE Joint Genome Institute"/>
            <person name="Mondo S.J."/>
            <person name="Dannebaum R.O."/>
            <person name="Kuo R.C."/>
            <person name="Labutti K."/>
            <person name="Haridas S."/>
            <person name="Kuo A."/>
            <person name="Salamov A."/>
            <person name="Ahrendt S.R."/>
            <person name="Lipzen A."/>
            <person name="Sullivan W."/>
            <person name="Andreopoulos W.B."/>
            <person name="Clum A."/>
            <person name="Lindquist E."/>
            <person name="Daum C."/>
            <person name="Ramamoorthy G.K."/>
            <person name="Gryganskyi A."/>
            <person name="Culley D."/>
            <person name="Magnuson J.K."/>
            <person name="James T.Y."/>
            <person name="O'Malley M.A."/>
            <person name="Stajich J.E."/>
            <person name="Spatafora J.W."/>
            <person name="Visel A."/>
            <person name="Grigoriev I.V."/>
        </authorList>
    </citation>
    <scope>NUCLEOTIDE SEQUENCE [LARGE SCALE GENOMIC DNA]</scope>
    <source>
        <strain evidence="3 4">NRRL 2496</strain>
    </source>
</reference>
<dbReference type="STRING" id="13706.A0A1X2H939"/>
<accession>A0A1X2H939</accession>
<dbReference type="EMBL" id="MCGN01000007">
    <property type="protein sequence ID" value="ORY95079.1"/>
    <property type="molecule type" value="Genomic_DNA"/>
</dbReference>
<dbReference type="InterPro" id="IPR050357">
    <property type="entry name" value="Arrestin_domain-protein"/>
</dbReference>
<dbReference type="AlphaFoldDB" id="A0A1X2H939"/>
<proteinExistence type="predicted"/>
<dbReference type="Pfam" id="PF02752">
    <property type="entry name" value="Arrestin_C"/>
    <property type="match status" value="1"/>
</dbReference>
<dbReference type="PANTHER" id="PTHR11188:SF17">
    <property type="entry name" value="FI21816P1"/>
    <property type="match status" value="1"/>
</dbReference>
<name>A0A1X2H939_SYNRA</name>
<sequence>MDCEKQSPLPSLLPTSFVYNVNKDQLLTIELDDADRTFFPGDHITGCVRGRLDYGPHQQSNSRVVIHLACTTRLGKQKRPLFKMVLDPQPMNVDGTIAFDITVPTDIPSHVDQEGVPGKVQYKIKAVQEAWDLPSCVWPRASSRVKIHDHVSVQKDAQQDMTSEGAVSFTVPNDCVLKHHTLRKGDTGKVSAVLHTPRTCFMPGDAVPFTLRVQHVAPVRHSDGIVVHLERITQLADGTAVTMDTTPVDHVTLPLTCDDEHFQCFFTNTALTVPDTTPPTLDLHTCPVQIRYRIRAAVRLDIDGLRIRKRDRMASYVGRKMRLYEDEKAGASIVLDIPIKIGTTREATELDLNRSVYDHGYGFYLHQPPPDYNETSSTCEVAAEPSVILRPLTSLPAKALGAAADDNTTPPALSTRISRDSSVEEWTLSPQLLTPPYSYMPRQPSAPDLNVLTGQGGGADDDAGAPPMTIIPQYQPRRHHHHHQRRQPPYPHPGAPRPGDPESIKHSRSWSESSVFLTPPPPVNAADPSSRPPSFHRNTLPAVITPPSVPRHYY</sequence>
<comment type="caution">
    <text evidence="3">The sequence shown here is derived from an EMBL/GenBank/DDBJ whole genome shotgun (WGS) entry which is preliminary data.</text>
</comment>
<protein>
    <recommendedName>
        <fullName evidence="2">Arrestin C-terminal-like domain-containing protein</fullName>
    </recommendedName>
</protein>
<dbReference type="Gene3D" id="2.60.40.640">
    <property type="match status" value="1"/>
</dbReference>
<evidence type="ECO:0000313" key="3">
    <source>
        <dbReference type="EMBL" id="ORY95079.1"/>
    </source>
</evidence>
<feature type="domain" description="Arrestin C-terminal-like" evidence="2">
    <location>
        <begin position="186"/>
        <end position="346"/>
    </location>
</feature>
<evidence type="ECO:0000256" key="1">
    <source>
        <dbReference type="SAM" id="MobiDB-lite"/>
    </source>
</evidence>